<dbReference type="RefSeq" id="WP_035516673.1">
    <property type="nucleotide sequence ID" value="NZ_KN234768.1"/>
</dbReference>
<dbReference type="GO" id="GO:0016491">
    <property type="term" value="F:oxidoreductase activity"/>
    <property type="evidence" value="ECO:0007669"/>
    <property type="project" value="InterPro"/>
</dbReference>
<dbReference type="AlphaFoldDB" id="A0A095VUZ7"/>
<dbReference type="Pfam" id="PF00578">
    <property type="entry name" value="AhpC-TSA"/>
    <property type="match status" value="1"/>
</dbReference>
<dbReference type="EMBL" id="AUVB01000003">
    <property type="protein sequence ID" value="KGE05287.1"/>
    <property type="molecule type" value="Genomic_DNA"/>
</dbReference>
<reference evidence="2 3" key="1">
    <citation type="journal article" date="2014" name="Genome Announc.">
        <title>Genome Sequence of Gammaproteobacterial Pseudohaliea rubra Type Strain DSM 19751, Isolated from Coastal Seawater of the Mediterranean Sea.</title>
        <authorList>
            <person name="Spring S."/>
            <person name="Fiebig A."/>
            <person name="Riedel T."/>
            <person name="Goker M."/>
            <person name="Klenk H.P."/>
        </authorList>
    </citation>
    <scope>NUCLEOTIDE SEQUENCE [LARGE SCALE GENOMIC DNA]</scope>
    <source>
        <strain evidence="2 3">DSM 19751</strain>
    </source>
</reference>
<name>A0A095VUZ7_9GAMM</name>
<dbReference type="Proteomes" id="UP000029640">
    <property type="component" value="Unassembled WGS sequence"/>
</dbReference>
<dbReference type="InterPro" id="IPR036249">
    <property type="entry name" value="Thioredoxin-like_sf"/>
</dbReference>
<accession>A0A095VUZ7</accession>
<feature type="domain" description="Thioredoxin" evidence="1">
    <location>
        <begin position="12"/>
        <end position="148"/>
    </location>
</feature>
<dbReference type="CDD" id="cd02966">
    <property type="entry name" value="TlpA_like_family"/>
    <property type="match status" value="1"/>
</dbReference>
<dbReference type="Gene3D" id="3.40.30.10">
    <property type="entry name" value="Glutaredoxin"/>
    <property type="match status" value="1"/>
</dbReference>
<evidence type="ECO:0000313" key="3">
    <source>
        <dbReference type="Proteomes" id="UP000029640"/>
    </source>
</evidence>
<dbReference type="InterPro" id="IPR000866">
    <property type="entry name" value="AhpC/TSA"/>
</dbReference>
<dbReference type="InterPro" id="IPR013766">
    <property type="entry name" value="Thioredoxin_domain"/>
</dbReference>
<dbReference type="HOGENOM" id="CLU_042529_11_5_6"/>
<protein>
    <submittedName>
        <fullName evidence="2">Thioredoxin</fullName>
    </submittedName>
</protein>
<comment type="caution">
    <text evidence="2">The sequence shown here is derived from an EMBL/GenBank/DDBJ whole genome shotgun (WGS) entry which is preliminary data.</text>
</comment>
<evidence type="ECO:0000259" key="1">
    <source>
        <dbReference type="PROSITE" id="PS51352"/>
    </source>
</evidence>
<dbReference type="STRING" id="1265313.HRUBRA_00109"/>
<dbReference type="PROSITE" id="PS51257">
    <property type="entry name" value="PROKAR_LIPOPROTEIN"/>
    <property type="match status" value="1"/>
</dbReference>
<evidence type="ECO:0000313" key="2">
    <source>
        <dbReference type="EMBL" id="KGE05287.1"/>
    </source>
</evidence>
<dbReference type="eggNOG" id="COG0526">
    <property type="taxonomic scope" value="Bacteria"/>
</dbReference>
<organism evidence="2 3">
    <name type="scientific">Pseudohaliea rubra DSM 19751</name>
    <dbReference type="NCBI Taxonomy" id="1265313"/>
    <lineage>
        <taxon>Bacteria</taxon>
        <taxon>Pseudomonadati</taxon>
        <taxon>Pseudomonadota</taxon>
        <taxon>Gammaproteobacteria</taxon>
        <taxon>Cellvibrionales</taxon>
        <taxon>Halieaceae</taxon>
        <taxon>Pseudohaliea</taxon>
    </lineage>
</organism>
<dbReference type="PANTHER" id="PTHR42852">
    <property type="entry name" value="THIOL:DISULFIDE INTERCHANGE PROTEIN DSBE"/>
    <property type="match status" value="1"/>
</dbReference>
<dbReference type="SUPFAM" id="SSF52833">
    <property type="entry name" value="Thioredoxin-like"/>
    <property type="match status" value="1"/>
</dbReference>
<dbReference type="OrthoDB" id="9796554at2"/>
<dbReference type="PATRIC" id="fig|1265313.6.peg.109"/>
<dbReference type="PROSITE" id="PS51352">
    <property type="entry name" value="THIOREDOXIN_2"/>
    <property type="match status" value="1"/>
</dbReference>
<dbReference type="PANTHER" id="PTHR42852:SF18">
    <property type="entry name" value="CHROMOSOME UNDETERMINED SCAFFOLD_47, WHOLE GENOME SHOTGUN SEQUENCE"/>
    <property type="match status" value="1"/>
</dbReference>
<gene>
    <name evidence="2" type="ORF">HRUBRA_00109</name>
</gene>
<dbReference type="GO" id="GO:0016209">
    <property type="term" value="F:antioxidant activity"/>
    <property type="evidence" value="ECO:0007669"/>
    <property type="project" value="InterPro"/>
</dbReference>
<proteinExistence type="predicted"/>
<keyword evidence="3" id="KW-1185">Reference proteome</keyword>
<sequence>MTLPARIACLTLSLGLTLGVAGCGERPGALGPIEEQLGSWVLVNYWAEWCKPCIREIPELNSLDGEDDIAVLGVNYDGVTGDALAAQIDALDIRFAQLPTDPAADLGIDRPQVLPTTVVIDPDGRRVATLLGPQTAESLREAMAGSGG</sequence>
<dbReference type="InterPro" id="IPR050553">
    <property type="entry name" value="Thioredoxin_ResA/DsbE_sf"/>
</dbReference>